<dbReference type="EMBL" id="JBHTMK010000053">
    <property type="protein sequence ID" value="MFD1371841.1"/>
    <property type="molecule type" value="Genomic_DNA"/>
</dbReference>
<reference evidence="2" key="1">
    <citation type="journal article" date="2019" name="Int. J. Syst. Evol. Microbiol.">
        <title>The Global Catalogue of Microorganisms (GCM) 10K type strain sequencing project: providing services to taxonomists for standard genome sequencing and annotation.</title>
        <authorList>
            <consortium name="The Broad Institute Genomics Platform"/>
            <consortium name="The Broad Institute Genome Sequencing Center for Infectious Disease"/>
            <person name="Wu L."/>
            <person name="Ma J."/>
        </authorList>
    </citation>
    <scope>NUCLEOTIDE SEQUENCE [LARGE SCALE GENOMIC DNA]</scope>
    <source>
        <strain evidence="2">CCM 7526</strain>
    </source>
</reference>
<accession>A0ABW4ANV8</accession>
<proteinExistence type="predicted"/>
<keyword evidence="2" id="KW-1185">Reference proteome</keyword>
<dbReference type="Proteomes" id="UP001597183">
    <property type="component" value="Unassembled WGS sequence"/>
</dbReference>
<dbReference type="RefSeq" id="WP_317786948.1">
    <property type="nucleotide sequence ID" value="NZ_AP028461.1"/>
</dbReference>
<gene>
    <name evidence="1" type="ORF">ACFQ5G_41495</name>
</gene>
<evidence type="ECO:0000313" key="1">
    <source>
        <dbReference type="EMBL" id="MFD1371841.1"/>
    </source>
</evidence>
<organism evidence="1 2">
    <name type="scientific">Actinoplanes sichuanensis</name>
    <dbReference type="NCBI Taxonomy" id="512349"/>
    <lineage>
        <taxon>Bacteria</taxon>
        <taxon>Bacillati</taxon>
        <taxon>Actinomycetota</taxon>
        <taxon>Actinomycetes</taxon>
        <taxon>Micromonosporales</taxon>
        <taxon>Micromonosporaceae</taxon>
        <taxon>Actinoplanes</taxon>
    </lineage>
</organism>
<comment type="caution">
    <text evidence="1">The sequence shown here is derived from an EMBL/GenBank/DDBJ whole genome shotgun (WGS) entry which is preliminary data.</text>
</comment>
<evidence type="ECO:0000313" key="2">
    <source>
        <dbReference type="Proteomes" id="UP001597183"/>
    </source>
</evidence>
<sequence length="168" mass="18913">MATSGNDEIETLLQLYCAEVLDEPDPALRYMLLTREQATFDALADLIRRRRGRALAEMARSTTKDQIADETGLGTRQRVQELIEASFPSGEITVRRGEWHPIAPDVPYEVQVLPPGVHRVEYRYNWRTCAITVDGDIHAVGPEQPGSSIEARTTDGPEELRVRIRRTG</sequence>
<name>A0ABW4ANV8_9ACTN</name>
<protein>
    <submittedName>
        <fullName evidence="1">Uncharacterized protein</fullName>
    </submittedName>
</protein>